<dbReference type="Proteomes" id="UP000189796">
    <property type="component" value="Chromosome I"/>
</dbReference>
<evidence type="ECO:0000256" key="1">
    <source>
        <dbReference type="SAM" id="MobiDB-lite"/>
    </source>
</evidence>
<protein>
    <submittedName>
        <fullName evidence="2">Uncharacterized protein</fullName>
    </submittedName>
</protein>
<sequence length="83" mass="9704">MSALLPSVYENDDVRSHEDLCTINREREANGQRPISPPMSFRRGYSRLRSLSFNQEHGYGGWTFGRNAKLKPKRVERKPKRRA</sequence>
<feature type="region of interest" description="Disordered" evidence="1">
    <location>
        <begin position="62"/>
        <end position="83"/>
    </location>
</feature>
<dbReference type="EMBL" id="LT670817">
    <property type="protein sequence ID" value="SHG90367.1"/>
    <property type="molecule type" value="Genomic_DNA"/>
</dbReference>
<evidence type="ECO:0000313" key="2">
    <source>
        <dbReference type="EMBL" id="SHG90367.1"/>
    </source>
</evidence>
<dbReference type="RefSeq" id="WP_079601987.1">
    <property type="nucleotide sequence ID" value="NZ_LT670817.1"/>
</dbReference>
<dbReference type="AlphaFoldDB" id="A0A1M5NLM2"/>
<name>A0A1M5NLM2_9BRAD</name>
<evidence type="ECO:0000313" key="3">
    <source>
        <dbReference type="Proteomes" id="UP000189796"/>
    </source>
</evidence>
<proteinExistence type="predicted"/>
<accession>A0A1M5NLM2</accession>
<reference evidence="2 3" key="1">
    <citation type="submission" date="2016-11" db="EMBL/GenBank/DDBJ databases">
        <authorList>
            <person name="Jaros S."/>
            <person name="Januszkiewicz K."/>
            <person name="Wedrychowicz H."/>
        </authorList>
    </citation>
    <scope>NUCLEOTIDE SEQUENCE [LARGE SCALE GENOMIC DNA]</scope>
    <source>
        <strain evidence="2 3">GAS138</strain>
    </source>
</reference>
<gene>
    <name evidence="2" type="ORF">SAMN05443248_3041</name>
</gene>
<feature type="compositionally biased region" description="Basic residues" evidence="1">
    <location>
        <begin position="68"/>
        <end position="83"/>
    </location>
</feature>
<organism evidence="2 3">
    <name type="scientific">Bradyrhizobium erythrophlei</name>
    <dbReference type="NCBI Taxonomy" id="1437360"/>
    <lineage>
        <taxon>Bacteria</taxon>
        <taxon>Pseudomonadati</taxon>
        <taxon>Pseudomonadota</taxon>
        <taxon>Alphaproteobacteria</taxon>
        <taxon>Hyphomicrobiales</taxon>
        <taxon>Nitrobacteraceae</taxon>
        <taxon>Bradyrhizobium</taxon>
    </lineage>
</organism>